<protein>
    <submittedName>
        <fullName evidence="2">Uncharacterized protein</fullName>
    </submittedName>
</protein>
<gene>
    <name evidence="2" type="ORF">HaLaN_07572</name>
</gene>
<evidence type="ECO:0000313" key="2">
    <source>
        <dbReference type="EMBL" id="GFH11968.1"/>
    </source>
</evidence>
<dbReference type="Proteomes" id="UP000485058">
    <property type="component" value="Unassembled WGS sequence"/>
</dbReference>
<name>A0A699YWL1_HAELA</name>
<evidence type="ECO:0000256" key="1">
    <source>
        <dbReference type="SAM" id="MobiDB-lite"/>
    </source>
</evidence>
<sequence length="271" mass="29324">MQVEDGGSSPRPKWKTVGAGRTSGESSLGVFEDVECSHGIAVKRESDVQGCTTERLKRRVSAQLTDVPSAPSPPSPPLLAARPPGPPLYTPLPQQPNVTRIELLITFYGLDLWSLVTSWGSGIQALLGAQQPPSLSMQNLTAPGMCASQLLALDTTALFNTPLTPMELMPALNYFTMDVAQLLRDYLGDSSIMVQVPDFCAGDRIATPRFVNRTLVNVTLPTLHVAVNLLDATPERLLPPFGLLGQLLRNCRGALMNRDSLGFFTLYAMSF</sequence>
<evidence type="ECO:0000313" key="3">
    <source>
        <dbReference type="Proteomes" id="UP000485058"/>
    </source>
</evidence>
<feature type="non-terminal residue" evidence="2">
    <location>
        <position position="271"/>
    </location>
</feature>
<feature type="compositionally biased region" description="Pro residues" evidence="1">
    <location>
        <begin position="70"/>
        <end position="93"/>
    </location>
</feature>
<reference evidence="2 3" key="1">
    <citation type="submission" date="2020-02" db="EMBL/GenBank/DDBJ databases">
        <title>Draft genome sequence of Haematococcus lacustris strain NIES-144.</title>
        <authorList>
            <person name="Morimoto D."/>
            <person name="Nakagawa S."/>
            <person name="Yoshida T."/>
            <person name="Sawayama S."/>
        </authorList>
    </citation>
    <scope>NUCLEOTIDE SEQUENCE [LARGE SCALE GENOMIC DNA]</scope>
    <source>
        <strain evidence="2 3">NIES-144</strain>
    </source>
</reference>
<feature type="region of interest" description="Disordered" evidence="1">
    <location>
        <begin position="1"/>
        <end position="25"/>
    </location>
</feature>
<accession>A0A699YWL1</accession>
<dbReference type="AlphaFoldDB" id="A0A699YWL1"/>
<organism evidence="2 3">
    <name type="scientific">Haematococcus lacustris</name>
    <name type="common">Green alga</name>
    <name type="synonym">Haematococcus pluvialis</name>
    <dbReference type="NCBI Taxonomy" id="44745"/>
    <lineage>
        <taxon>Eukaryota</taxon>
        <taxon>Viridiplantae</taxon>
        <taxon>Chlorophyta</taxon>
        <taxon>core chlorophytes</taxon>
        <taxon>Chlorophyceae</taxon>
        <taxon>CS clade</taxon>
        <taxon>Chlamydomonadales</taxon>
        <taxon>Haematococcaceae</taxon>
        <taxon>Haematococcus</taxon>
    </lineage>
</organism>
<keyword evidence="3" id="KW-1185">Reference proteome</keyword>
<dbReference type="EMBL" id="BLLF01000453">
    <property type="protein sequence ID" value="GFH11968.1"/>
    <property type="molecule type" value="Genomic_DNA"/>
</dbReference>
<proteinExistence type="predicted"/>
<comment type="caution">
    <text evidence="2">The sequence shown here is derived from an EMBL/GenBank/DDBJ whole genome shotgun (WGS) entry which is preliminary data.</text>
</comment>
<feature type="region of interest" description="Disordered" evidence="1">
    <location>
        <begin position="60"/>
        <end position="93"/>
    </location>
</feature>